<reference evidence="2 3" key="2">
    <citation type="submission" date="2019-01" db="EMBL/GenBank/DDBJ databases">
        <title>A chromosome length genome reference of the Java medaka (oryzias javanicus).</title>
        <authorList>
            <person name="Herpin A."/>
            <person name="Takehana Y."/>
            <person name="Naruse K."/>
            <person name="Ansai S."/>
            <person name="Kawaguchi M."/>
        </authorList>
    </citation>
    <scope>NUCLEOTIDE SEQUENCE [LARGE SCALE GENOMIC DNA]</scope>
    <source>
        <strain evidence="2">RS831</strain>
        <tissue evidence="2">Whole body</tissue>
    </source>
</reference>
<feature type="compositionally biased region" description="Basic and acidic residues" evidence="1">
    <location>
        <begin position="13"/>
        <end position="25"/>
    </location>
</feature>
<keyword evidence="3" id="KW-1185">Reference proteome</keyword>
<evidence type="ECO:0000313" key="3">
    <source>
        <dbReference type="Proteomes" id="UP000283210"/>
    </source>
</evidence>
<organism evidence="2 3">
    <name type="scientific">Oryzias javanicus</name>
    <name type="common">Javanese ricefish</name>
    <name type="synonym">Aplocheilus javanicus</name>
    <dbReference type="NCBI Taxonomy" id="123683"/>
    <lineage>
        <taxon>Eukaryota</taxon>
        <taxon>Metazoa</taxon>
        <taxon>Chordata</taxon>
        <taxon>Craniata</taxon>
        <taxon>Vertebrata</taxon>
        <taxon>Euteleostomi</taxon>
        <taxon>Actinopterygii</taxon>
        <taxon>Neopterygii</taxon>
        <taxon>Teleostei</taxon>
        <taxon>Neoteleostei</taxon>
        <taxon>Acanthomorphata</taxon>
        <taxon>Ovalentaria</taxon>
        <taxon>Atherinomorphae</taxon>
        <taxon>Beloniformes</taxon>
        <taxon>Adrianichthyidae</taxon>
        <taxon>Oryziinae</taxon>
        <taxon>Oryzias</taxon>
    </lineage>
</organism>
<gene>
    <name evidence="2" type="ORF">OJAV_G00143080</name>
</gene>
<dbReference type="OrthoDB" id="8491220at2759"/>
<sequence>MKGGVKRKKLLTSRRDQLFRRREGSQSKGDLLLIQGANPDDVSDEESNSILCLAKVALHSANRTDVKMPKSL</sequence>
<proteinExistence type="predicted"/>
<dbReference type="AlphaFoldDB" id="A0A3S2P4F5"/>
<accession>A0A3S2P4F5</accession>
<evidence type="ECO:0000313" key="2">
    <source>
        <dbReference type="EMBL" id="RVE64118.1"/>
    </source>
</evidence>
<dbReference type="Proteomes" id="UP000283210">
    <property type="component" value="Chromosome 14"/>
</dbReference>
<reference evidence="2 3" key="1">
    <citation type="submission" date="2018-11" db="EMBL/GenBank/DDBJ databases">
        <authorList>
            <person name="Lopez-Roques C."/>
            <person name="Donnadieu C."/>
            <person name="Bouchez O."/>
            <person name="Klopp C."/>
            <person name="Cabau C."/>
            <person name="Zahm M."/>
        </authorList>
    </citation>
    <scope>NUCLEOTIDE SEQUENCE [LARGE SCALE GENOMIC DNA]</scope>
    <source>
        <strain evidence="2">RS831</strain>
        <tissue evidence="2">Whole body</tissue>
    </source>
</reference>
<protein>
    <submittedName>
        <fullName evidence="2">Uncharacterized protein</fullName>
    </submittedName>
</protein>
<dbReference type="EMBL" id="CM012450">
    <property type="protein sequence ID" value="RVE64118.1"/>
    <property type="molecule type" value="Genomic_DNA"/>
</dbReference>
<feature type="region of interest" description="Disordered" evidence="1">
    <location>
        <begin position="1"/>
        <end position="26"/>
    </location>
</feature>
<feature type="compositionally biased region" description="Basic residues" evidence="1">
    <location>
        <begin position="1"/>
        <end position="12"/>
    </location>
</feature>
<evidence type="ECO:0000256" key="1">
    <source>
        <dbReference type="SAM" id="MobiDB-lite"/>
    </source>
</evidence>
<name>A0A3S2P4F5_ORYJA</name>